<feature type="transmembrane region" description="Helical" evidence="6">
    <location>
        <begin position="7"/>
        <end position="28"/>
    </location>
</feature>
<feature type="transmembrane region" description="Helical" evidence="6">
    <location>
        <begin position="34"/>
        <end position="53"/>
    </location>
</feature>
<keyword evidence="5 6" id="KW-0472">Membrane</keyword>
<evidence type="ECO:0000256" key="1">
    <source>
        <dbReference type="ARBA" id="ARBA00004651"/>
    </source>
</evidence>
<evidence type="ECO:0000256" key="6">
    <source>
        <dbReference type="SAM" id="Phobius"/>
    </source>
</evidence>
<protein>
    <submittedName>
        <fullName evidence="7">ATP synthase protein I</fullName>
    </submittedName>
</protein>
<feature type="transmembrane region" description="Helical" evidence="6">
    <location>
        <begin position="97"/>
        <end position="117"/>
    </location>
</feature>
<dbReference type="EMBL" id="FOGV01000003">
    <property type="protein sequence ID" value="SER62672.1"/>
    <property type="molecule type" value="Genomic_DNA"/>
</dbReference>
<dbReference type="Pfam" id="PF03899">
    <property type="entry name" value="ATP-synt_I"/>
    <property type="match status" value="1"/>
</dbReference>
<keyword evidence="2" id="KW-1003">Cell membrane</keyword>
<reference evidence="8" key="1">
    <citation type="submission" date="2016-10" db="EMBL/GenBank/DDBJ databases">
        <authorList>
            <person name="de Groot N.N."/>
        </authorList>
    </citation>
    <scope>NUCLEOTIDE SEQUENCE [LARGE SCALE GENOMIC DNA]</scope>
    <source>
        <strain evidence="8">10nlg</strain>
    </source>
</reference>
<dbReference type="Proteomes" id="UP000199318">
    <property type="component" value="Unassembled WGS sequence"/>
</dbReference>
<evidence type="ECO:0000256" key="5">
    <source>
        <dbReference type="ARBA" id="ARBA00023136"/>
    </source>
</evidence>
<name>A0A1H9QQD5_9BACI</name>
<dbReference type="PANTHER" id="PTHR40035">
    <property type="entry name" value="ATP SYNTHASE PROTEIN I"/>
    <property type="match status" value="1"/>
</dbReference>
<evidence type="ECO:0000256" key="2">
    <source>
        <dbReference type="ARBA" id="ARBA00022475"/>
    </source>
</evidence>
<dbReference type="STRING" id="1464123.SAMN05444126_103104"/>
<comment type="caution">
    <text evidence="7">The sequence shown here is derived from an EMBL/GenBank/DDBJ whole genome shotgun (WGS) entry which is preliminary data.</text>
</comment>
<accession>A0A1H9QQD5</accession>
<keyword evidence="8" id="KW-1185">Reference proteome</keyword>
<evidence type="ECO:0000313" key="7">
    <source>
        <dbReference type="EMBL" id="SER62672.1"/>
    </source>
</evidence>
<keyword evidence="4 6" id="KW-1133">Transmembrane helix</keyword>
<dbReference type="InterPro" id="IPR039072">
    <property type="entry name" value="ATP_synth_I_Bacilli"/>
</dbReference>
<sequence>MMDMRRVFLRYVIYTAVIVAGLLIAAVFTVNRPFLFGMAFGAVFSLFSLWTTYMQVSRFAKMTADKKPRFTFGTVSRILIVLAAVWIALNYPSLLDVTGVIIGLAVTYALLLIEPLFHVRRLNKEVDTPPSKEN</sequence>
<dbReference type="AlphaFoldDB" id="A0A1H9QQD5"/>
<dbReference type="PANTHER" id="PTHR40035:SF1">
    <property type="entry name" value="ATP SYNTHASE PROTEIN I"/>
    <property type="match status" value="1"/>
</dbReference>
<gene>
    <name evidence="7" type="ORF">SAMN05444126_103104</name>
</gene>
<proteinExistence type="predicted"/>
<comment type="subcellular location">
    <subcellularLocation>
        <location evidence="1">Cell membrane</location>
        <topology evidence="1">Multi-pass membrane protein</topology>
    </subcellularLocation>
</comment>
<keyword evidence="3 6" id="KW-0812">Transmembrane</keyword>
<organism evidence="7 8">
    <name type="scientific">Salisediminibacterium halotolerans</name>
    <dbReference type="NCBI Taxonomy" id="517425"/>
    <lineage>
        <taxon>Bacteria</taxon>
        <taxon>Bacillati</taxon>
        <taxon>Bacillota</taxon>
        <taxon>Bacilli</taxon>
        <taxon>Bacillales</taxon>
        <taxon>Bacillaceae</taxon>
        <taxon>Salisediminibacterium</taxon>
    </lineage>
</organism>
<feature type="transmembrane region" description="Helical" evidence="6">
    <location>
        <begin position="74"/>
        <end position="91"/>
    </location>
</feature>
<dbReference type="OrthoDB" id="2355635at2"/>
<dbReference type="GO" id="GO:0005886">
    <property type="term" value="C:plasma membrane"/>
    <property type="evidence" value="ECO:0007669"/>
    <property type="project" value="UniProtKB-SubCell"/>
</dbReference>
<evidence type="ECO:0000256" key="3">
    <source>
        <dbReference type="ARBA" id="ARBA00022692"/>
    </source>
</evidence>
<dbReference type="InterPro" id="IPR005598">
    <property type="entry name" value="ATP_synth_I"/>
</dbReference>
<evidence type="ECO:0000256" key="4">
    <source>
        <dbReference type="ARBA" id="ARBA00022989"/>
    </source>
</evidence>
<dbReference type="RefSeq" id="WP_093071972.1">
    <property type="nucleotide sequence ID" value="NZ_FOGV01000003.1"/>
</dbReference>
<evidence type="ECO:0000313" key="8">
    <source>
        <dbReference type="Proteomes" id="UP000199318"/>
    </source>
</evidence>